<dbReference type="SUPFAM" id="SSF82153">
    <property type="entry name" value="FAS1 domain"/>
    <property type="match status" value="1"/>
</dbReference>
<dbReference type="InterPro" id="IPR036378">
    <property type="entry name" value="FAS1_dom_sf"/>
</dbReference>
<keyword evidence="3" id="KW-1185">Reference proteome</keyword>
<dbReference type="EMBL" id="JACOIJ010000004">
    <property type="protein sequence ID" value="MBD1428629.1"/>
    <property type="molecule type" value="Genomic_DNA"/>
</dbReference>
<accession>A0ABR7YBG2</accession>
<feature type="domain" description="FAS1" evidence="1">
    <location>
        <begin position="35"/>
        <end position="158"/>
    </location>
</feature>
<dbReference type="RefSeq" id="WP_190301459.1">
    <property type="nucleotide sequence ID" value="NZ_JACOIJ010000004.1"/>
</dbReference>
<comment type="caution">
    <text evidence="2">The sequence shown here is derived from an EMBL/GenBank/DDBJ whole genome shotgun (WGS) entry which is preliminary data.</text>
</comment>
<dbReference type="InterPro" id="IPR000782">
    <property type="entry name" value="FAS1_domain"/>
</dbReference>
<dbReference type="Gene3D" id="2.30.180.10">
    <property type="entry name" value="FAS1 domain"/>
    <property type="match status" value="1"/>
</dbReference>
<protein>
    <submittedName>
        <fullName evidence="2">Fasciclin domain-containing protein</fullName>
    </submittedName>
</protein>
<proteinExistence type="predicted"/>
<dbReference type="Proteomes" id="UP000651271">
    <property type="component" value="Unassembled WGS sequence"/>
</dbReference>
<dbReference type="Pfam" id="PF02469">
    <property type="entry name" value="Fasciclin"/>
    <property type="match status" value="1"/>
</dbReference>
<evidence type="ECO:0000259" key="1">
    <source>
        <dbReference type="PROSITE" id="PS50213"/>
    </source>
</evidence>
<dbReference type="PANTHER" id="PTHR10900:SF77">
    <property type="entry name" value="FI19380P1"/>
    <property type="match status" value="1"/>
</dbReference>
<dbReference type="PROSITE" id="PS50213">
    <property type="entry name" value="FAS1"/>
    <property type="match status" value="1"/>
</dbReference>
<evidence type="ECO:0000313" key="2">
    <source>
        <dbReference type="EMBL" id="MBD1428629.1"/>
    </source>
</evidence>
<sequence length="486" mass="55280">MKKILNYIVPMLCICLASCNDKWEEHFGKDDANTQKNLFEVVSSTTEYSAFAELLEKSGYAESLKASKNYTVLIPTNEAINAAKNQYNFNDTSVVRSFVGYHLINSIYSVNDNTDTVKALNFRNKYVEFTRGTFDGIQPTVKNLTASNGLYHVIGQPLKPLSNIFTLVKTEFENTKQVEAISSFDTAYVENGETFYKSSPVWMSEVRRNMTTENRKYTYFVIDDANFEAELNKLTPFFKTNYVEGNTHRPDSTTTFFTKKFLLRDFIVEGDLLENQLNSELTSISGTKFTIPSGSLISRHKASNGVVYRVHSIDFQLQNQIKEKIVLGVNPIGYKQTDKRGNTYFRDKRDTLGNLYQDIQIHGHNVTAFYAKYRVTGMNVIRYKVYGRAIMGLPGDPQTATFTQYVHFLDPNLIAPNEVDLYKRPVVNHLGVNDTRFAFGVQPLNHGEVYLGEVSQNQYGNLPLLVMSNGTGPIILEYLRFVPIIQ</sequence>
<evidence type="ECO:0000313" key="3">
    <source>
        <dbReference type="Proteomes" id="UP000651271"/>
    </source>
</evidence>
<dbReference type="InterPro" id="IPR050904">
    <property type="entry name" value="Adhesion/Biosynth-related"/>
</dbReference>
<gene>
    <name evidence="2" type="ORF">H8B04_03440</name>
</gene>
<reference evidence="2 3" key="1">
    <citation type="submission" date="2020-08" db="EMBL/GenBank/DDBJ databases">
        <title>Sphingobacterium sp. DN04309 isolated from aquaculture water.</title>
        <authorList>
            <person name="Zhang M."/>
        </authorList>
    </citation>
    <scope>NUCLEOTIDE SEQUENCE [LARGE SCALE GENOMIC DNA]</scope>
    <source>
        <strain evidence="2 3">DN04309</strain>
    </source>
</reference>
<organism evidence="2 3">
    <name type="scientific">Sphingobacterium litopenaei</name>
    <dbReference type="NCBI Taxonomy" id="2763500"/>
    <lineage>
        <taxon>Bacteria</taxon>
        <taxon>Pseudomonadati</taxon>
        <taxon>Bacteroidota</taxon>
        <taxon>Sphingobacteriia</taxon>
        <taxon>Sphingobacteriales</taxon>
        <taxon>Sphingobacteriaceae</taxon>
        <taxon>Sphingobacterium</taxon>
    </lineage>
</organism>
<dbReference type="PANTHER" id="PTHR10900">
    <property type="entry name" value="PERIOSTIN-RELATED"/>
    <property type="match status" value="1"/>
</dbReference>
<name>A0ABR7YBG2_9SPHI</name>